<evidence type="ECO:0000256" key="3">
    <source>
        <dbReference type="ARBA" id="ARBA00022536"/>
    </source>
</evidence>
<dbReference type="EMBL" id="CAJRST010002224">
    <property type="protein sequence ID" value="CAG5866210.1"/>
    <property type="molecule type" value="Genomic_DNA"/>
</dbReference>
<dbReference type="SUPFAM" id="SSF53300">
    <property type="entry name" value="vWA-like"/>
    <property type="match status" value="1"/>
</dbReference>
<dbReference type="InterPro" id="IPR009030">
    <property type="entry name" value="Growth_fac_rcpt_cys_sf"/>
</dbReference>
<dbReference type="InterPro" id="IPR036465">
    <property type="entry name" value="vWFA_dom_sf"/>
</dbReference>
<proteinExistence type="predicted"/>
<evidence type="ECO:0000256" key="6">
    <source>
        <dbReference type="ARBA" id="ARBA00023054"/>
    </source>
</evidence>
<dbReference type="GO" id="GO:0005509">
    <property type="term" value="F:calcium ion binding"/>
    <property type="evidence" value="ECO:0007669"/>
    <property type="project" value="InterPro"/>
</dbReference>
<feature type="region of interest" description="Disordered" evidence="11">
    <location>
        <begin position="376"/>
        <end position="453"/>
    </location>
</feature>
<evidence type="ECO:0000313" key="15">
    <source>
        <dbReference type="Proteomes" id="UP000677803"/>
    </source>
</evidence>
<feature type="compositionally biased region" description="Basic and acidic residues" evidence="11">
    <location>
        <begin position="386"/>
        <end position="395"/>
    </location>
</feature>
<evidence type="ECO:0000259" key="13">
    <source>
        <dbReference type="PROSITE" id="PS50234"/>
    </source>
</evidence>
<evidence type="ECO:0000259" key="12">
    <source>
        <dbReference type="PROSITE" id="PS50026"/>
    </source>
</evidence>
<keyword evidence="7 9" id="KW-1015">Disulfide bond</keyword>
<evidence type="ECO:0000256" key="4">
    <source>
        <dbReference type="ARBA" id="ARBA00022729"/>
    </source>
</evidence>
<dbReference type="Pfam" id="PF10393">
    <property type="entry name" value="Matrilin_ccoil"/>
    <property type="match status" value="1"/>
</dbReference>
<dbReference type="SUPFAM" id="SSF58002">
    <property type="entry name" value="Chicken cartilage matrix protein"/>
    <property type="match status" value="1"/>
</dbReference>
<dbReference type="Gene3D" id="1.20.5.30">
    <property type="match status" value="1"/>
</dbReference>
<feature type="compositionally biased region" description="Basic and acidic residues" evidence="11">
    <location>
        <begin position="77"/>
        <end position="103"/>
    </location>
</feature>
<dbReference type="Gene3D" id="3.40.50.410">
    <property type="entry name" value="von Willebrand factor, type A domain"/>
    <property type="match status" value="1"/>
</dbReference>
<dbReference type="FunFam" id="2.10.25.10:FF:000041">
    <property type="entry name" value="matrilin-2 isoform X1"/>
    <property type="match status" value="1"/>
</dbReference>
<feature type="compositionally biased region" description="Polar residues" evidence="11">
    <location>
        <begin position="105"/>
        <end position="114"/>
    </location>
</feature>
<evidence type="ECO:0000313" key="14">
    <source>
        <dbReference type="EMBL" id="CAG5866210.1"/>
    </source>
</evidence>
<feature type="region of interest" description="Disordered" evidence="11">
    <location>
        <begin position="648"/>
        <end position="681"/>
    </location>
</feature>
<evidence type="ECO:0000256" key="7">
    <source>
        <dbReference type="ARBA" id="ARBA00023157"/>
    </source>
</evidence>
<dbReference type="SMART" id="SM00181">
    <property type="entry name" value="EGF"/>
    <property type="match status" value="6"/>
</dbReference>
<feature type="compositionally biased region" description="Polar residues" evidence="11">
    <location>
        <begin position="421"/>
        <end position="433"/>
    </location>
</feature>
<dbReference type="InterPro" id="IPR002035">
    <property type="entry name" value="VWF_A"/>
</dbReference>
<dbReference type="OrthoDB" id="6022609at2759"/>
<dbReference type="GO" id="GO:0005576">
    <property type="term" value="C:extracellular region"/>
    <property type="evidence" value="ECO:0007669"/>
    <property type="project" value="UniProtKB-SubCell"/>
</dbReference>
<evidence type="ECO:0000256" key="1">
    <source>
        <dbReference type="ARBA" id="ARBA00004613"/>
    </source>
</evidence>
<feature type="domain" description="EGF-like" evidence="12">
    <location>
        <begin position="846"/>
        <end position="885"/>
    </location>
</feature>
<dbReference type="Gene3D" id="2.10.25.10">
    <property type="entry name" value="Laminin"/>
    <property type="match status" value="6"/>
</dbReference>
<dbReference type="FunFam" id="3.40.50.410:FF:000004">
    <property type="entry name" value="collagen alpha-6(VI) chain"/>
    <property type="match status" value="1"/>
</dbReference>
<feature type="disulfide bond" evidence="9">
    <location>
        <begin position="690"/>
        <end position="700"/>
    </location>
</feature>
<dbReference type="SMART" id="SM00327">
    <property type="entry name" value="VWA"/>
    <property type="match status" value="1"/>
</dbReference>
<dbReference type="PANTHER" id="PTHR24020:SF12">
    <property type="entry name" value="MATRILIN-3"/>
    <property type="match status" value="1"/>
</dbReference>
<feature type="domain" description="EGF-like" evidence="12">
    <location>
        <begin position="886"/>
        <end position="925"/>
    </location>
</feature>
<feature type="domain" description="VWFA" evidence="13">
    <location>
        <begin position="462"/>
        <end position="637"/>
    </location>
</feature>
<dbReference type="SMART" id="SM01279">
    <property type="entry name" value="Matrilin_ccoil"/>
    <property type="match status" value="1"/>
</dbReference>
<keyword evidence="4" id="KW-0732">Signal</keyword>
<feature type="disulfide bond" evidence="9">
    <location>
        <begin position="850"/>
        <end position="860"/>
    </location>
</feature>
<keyword evidence="2" id="KW-0964">Secreted</keyword>
<dbReference type="AlphaFoldDB" id="A0A8S4AGX6"/>
<dbReference type="InterPro" id="IPR036337">
    <property type="entry name" value="Matrilin_CC_sf"/>
</dbReference>
<accession>A0A8S4AGX6</accession>
<dbReference type="PRINTS" id="PR00453">
    <property type="entry name" value="VWFADOMAIN"/>
</dbReference>
<dbReference type="FunFam" id="2.10.25.10:FF:000871">
    <property type="entry name" value="Matrilin 3"/>
    <property type="match status" value="2"/>
</dbReference>
<feature type="compositionally biased region" description="Basic and acidic residues" evidence="11">
    <location>
        <begin position="121"/>
        <end position="132"/>
    </location>
</feature>
<dbReference type="Pfam" id="PF07645">
    <property type="entry name" value="EGF_CA"/>
    <property type="match status" value="4"/>
</dbReference>
<feature type="domain" description="EGF-like" evidence="12">
    <location>
        <begin position="686"/>
        <end position="725"/>
    </location>
</feature>
<comment type="caution">
    <text evidence="14">The sequence shown here is derived from an EMBL/GenBank/DDBJ whole genome shotgun (WGS) entry which is preliminary data.</text>
</comment>
<keyword evidence="8" id="KW-0325">Glycoprotein</keyword>
<dbReference type="PROSITE" id="PS50026">
    <property type="entry name" value="EGF_3"/>
    <property type="match status" value="4"/>
</dbReference>
<comment type="caution">
    <text evidence="9">Lacks conserved residue(s) required for the propagation of feature annotation.</text>
</comment>
<gene>
    <name evidence="14" type="ORF">MMEN_LOCUS2957</name>
</gene>
<dbReference type="InterPro" id="IPR001881">
    <property type="entry name" value="EGF-like_Ca-bd_dom"/>
</dbReference>
<feature type="region of interest" description="Disordered" evidence="11">
    <location>
        <begin position="70"/>
        <end position="154"/>
    </location>
</feature>
<keyword evidence="3 9" id="KW-0245">EGF-like domain</keyword>
<evidence type="ECO:0000256" key="2">
    <source>
        <dbReference type="ARBA" id="ARBA00022525"/>
    </source>
</evidence>
<organism evidence="14 15">
    <name type="scientific">Menidia menidia</name>
    <name type="common">Atlantic silverside</name>
    <dbReference type="NCBI Taxonomy" id="238744"/>
    <lineage>
        <taxon>Eukaryota</taxon>
        <taxon>Metazoa</taxon>
        <taxon>Chordata</taxon>
        <taxon>Craniata</taxon>
        <taxon>Vertebrata</taxon>
        <taxon>Euteleostomi</taxon>
        <taxon>Actinopterygii</taxon>
        <taxon>Neopterygii</taxon>
        <taxon>Teleostei</taxon>
        <taxon>Neoteleostei</taxon>
        <taxon>Acanthomorphata</taxon>
        <taxon>Ovalentaria</taxon>
        <taxon>Atherinomorphae</taxon>
        <taxon>Atheriniformes</taxon>
        <taxon>Atherinopsidae</taxon>
        <taxon>Menidiinae</taxon>
        <taxon>Menidia</taxon>
    </lineage>
</organism>
<dbReference type="InterPro" id="IPR019466">
    <property type="entry name" value="Matrilin_CC_trimer"/>
</dbReference>
<dbReference type="InterPro" id="IPR050525">
    <property type="entry name" value="ECM_Assembly_Org"/>
</dbReference>
<feature type="disulfide bond" evidence="9">
    <location>
        <begin position="890"/>
        <end position="900"/>
    </location>
</feature>
<name>A0A8S4AGX6_9TELE</name>
<dbReference type="PROSITE" id="PS00010">
    <property type="entry name" value="ASX_HYDROXYL"/>
    <property type="match status" value="4"/>
</dbReference>
<protein>
    <submittedName>
        <fullName evidence="14">(Atlantic silverside) hypothetical protein</fullName>
    </submittedName>
</protein>
<dbReference type="PANTHER" id="PTHR24020">
    <property type="entry name" value="COLLAGEN ALPHA"/>
    <property type="match status" value="1"/>
</dbReference>
<evidence type="ECO:0000256" key="5">
    <source>
        <dbReference type="ARBA" id="ARBA00022737"/>
    </source>
</evidence>
<comment type="subcellular location">
    <subcellularLocation>
        <location evidence="1">Secreted</location>
    </subcellularLocation>
</comment>
<dbReference type="SUPFAM" id="SSF57184">
    <property type="entry name" value="Growth factor receptor domain"/>
    <property type="match status" value="2"/>
</dbReference>
<dbReference type="InterPro" id="IPR049883">
    <property type="entry name" value="NOTCH1_EGF-like"/>
</dbReference>
<dbReference type="Proteomes" id="UP000677803">
    <property type="component" value="Unassembled WGS sequence"/>
</dbReference>
<dbReference type="CDD" id="cd00053">
    <property type="entry name" value="EGF"/>
    <property type="match status" value="1"/>
</dbReference>
<dbReference type="FunFam" id="1.20.5.30:FF:000005">
    <property type="entry name" value="Matrilin 3b"/>
    <property type="match status" value="1"/>
</dbReference>
<keyword evidence="5" id="KW-0677">Repeat</keyword>
<dbReference type="InterPro" id="IPR000742">
    <property type="entry name" value="EGF"/>
</dbReference>
<feature type="coiled-coil region" evidence="10">
    <location>
        <begin position="946"/>
        <end position="973"/>
    </location>
</feature>
<evidence type="ECO:0000256" key="11">
    <source>
        <dbReference type="SAM" id="MobiDB-lite"/>
    </source>
</evidence>
<keyword evidence="6 10" id="KW-0175">Coiled coil</keyword>
<feature type="disulfide bond" evidence="9">
    <location>
        <begin position="810"/>
        <end position="820"/>
    </location>
</feature>
<evidence type="ECO:0000256" key="10">
    <source>
        <dbReference type="SAM" id="Coils"/>
    </source>
</evidence>
<dbReference type="PROSITE" id="PS01186">
    <property type="entry name" value="EGF_2"/>
    <property type="match status" value="6"/>
</dbReference>
<sequence>MSHWCRVVRSSGFLVRTGGVTVSQDTDRASWIPEETSTMANGWLSLLTQERASRSNLKPTQIWSRLAKMQEIQTQKDIPKRGRPTQDESEGKYEAETGKEGHQLQEAQVTSNRLHNGRGSKVKEDNSKHYCDDYGTDGPTAQDDGEGIPPLEKMNPKTCPARWMFSNLKIRSEVDHVSLAIQVLLRFRSIANSMMTSTLASFVNKMMASATDFSSLLFSSGSLLLVRLQSCSDGIADISTCVIDIITEGEARQHSRLGQMCPDWTSWSPRLLWPWTSLYKLSCEWTPGGGSQRNHFCAPDMVPPSWELVLFIGLLGAGARGQVHAEGPLLPPRVPARVYERADDFGSIEQTSVEAHSAESFKDHQQDDYSFERLQGARAGAKKHQTHEGRRRLGEADGTTPSFHRYQPSHRQPPLRARHFSLSQQETAPSESWQPARDSRGSPSSIRTGAAARSNCRNKPIDLVFIIDSSRSVRPAEFEKAKEFLQDTVDSLAIGSDATRVGLVNYASTVQIEFLLNTYVDKSSLKQALSRVEPLASGTMTGMAIKTAMEKAFTKEAGARAGSMNIAKVAIIVTDGRPQDKVEEVSAAARASGIEIYAVGVDRADLASLRLMASHPHDDHVLYVETYGVIEKLTSKFRETLCGKDDDNGSADIPVDDRIDDKGLDLNDRKNGNGTDNEHDDTGNNGLDPCAQGHNCQHICVNSGNSYNCACRPGYVLNPDEKTCSRSVSCASGHGCQHICINSGDSHICKCRTGYRLNADQKSCSRSDMCAQGHDCQHICLSNGDSYVCKCREGFVLNADQKTCSRSDPCAHGHDCQHICENNGDSYICKCQAGYMLNSDQKSCSRSDPCGNEHDCQHICVNSDGSFSCKCRDGYMLNPDRKTCSRSDACAQGHDCQHTCVNSGNSYVCRCRVGYVLNVDKKTCSQELRSEISEDACMCEAQIVFQKKVQSSIQELNRSLEELSNKVSSFEVDLLQ</sequence>
<evidence type="ECO:0000256" key="8">
    <source>
        <dbReference type="ARBA" id="ARBA00023180"/>
    </source>
</evidence>
<reference evidence="14" key="1">
    <citation type="submission" date="2021-05" db="EMBL/GenBank/DDBJ databases">
        <authorList>
            <person name="Tigano A."/>
        </authorList>
    </citation>
    <scope>NUCLEOTIDE SEQUENCE</scope>
</reference>
<feature type="compositionally biased region" description="Basic and acidic residues" evidence="11">
    <location>
        <begin position="655"/>
        <end position="681"/>
    </location>
</feature>
<dbReference type="SMART" id="SM00179">
    <property type="entry name" value="EGF_CA"/>
    <property type="match status" value="6"/>
</dbReference>
<dbReference type="PROSITE" id="PS50234">
    <property type="entry name" value="VWFA"/>
    <property type="match status" value="1"/>
</dbReference>
<dbReference type="Pfam" id="PF00092">
    <property type="entry name" value="VWA"/>
    <property type="match status" value="1"/>
</dbReference>
<keyword evidence="15" id="KW-1185">Reference proteome</keyword>
<evidence type="ECO:0000256" key="9">
    <source>
        <dbReference type="PROSITE-ProRule" id="PRU00076"/>
    </source>
</evidence>
<dbReference type="InterPro" id="IPR000152">
    <property type="entry name" value="EGF-type_Asp/Asn_hydroxyl_site"/>
</dbReference>
<feature type="domain" description="EGF-like" evidence="12">
    <location>
        <begin position="806"/>
        <end position="845"/>
    </location>
</feature>